<dbReference type="InterPro" id="IPR015422">
    <property type="entry name" value="PyrdxlP-dep_Trfase_small"/>
</dbReference>
<comment type="cofactor">
    <cofactor evidence="1">
        <name>pyridoxal 5'-phosphate</name>
        <dbReference type="ChEBI" id="CHEBI:597326"/>
    </cofactor>
</comment>
<dbReference type="SUPFAM" id="SSF53383">
    <property type="entry name" value="PLP-dependent transferases"/>
    <property type="match status" value="1"/>
</dbReference>
<reference evidence="8" key="2">
    <citation type="submission" date="2015-01" db="EMBL/GenBank/DDBJ databases">
        <title>Complete genome sequence of Methylobacterium aquaticum strain 22A.</title>
        <authorList>
            <person name="Tani A."/>
            <person name="Ogura Y."/>
            <person name="Hayashi T."/>
        </authorList>
    </citation>
    <scope>NUCLEOTIDE SEQUENCE [LARGE SCALE GENOMIC DNA]</scope>
    <source>
        <strain evidence="8">MA-22A</strain>
        <plasmid evidence="8">Plasmid pMaq22A_2p DNA</plasmid>
    </source>
</reference>
<evidence type="ECO:0000256" key="5">
    <source>
        <dbReference type="SAM" id="MobiDB-lite"/>
    </source>
</evidence>
<keyword evidence="2 7" id="KW-0032">Aminotransferase</keyword>
<keyword evidence="3 7" id="KW-0808">Transferase</keyword>
<geneLocation type="plasmid" evidence="8">
    <name>pMaq22A_2p DNA</name>
</geneLocation>
<feature type="compositionally biased region" description="Basic residues" evidence="5">
    <location>
        <begin position="28"/>
        <end position="52"/>
    </location>
</feature>
<dbReference type="GO" id="GO:0008483">
    <property type="term" value="F:transaminase activity"/>
    <property type="evidence" value="ECO:0007669"/>
    <property type="project" value="UniProtKB-KW"/>
</dbReference>
<dbReference type="KEGG" id="maqu:Maq22A_2p40060"/>
<evidence type="ECO:0000256" key="3">
    <source>
        <dbReference type="ARBA" id="ARBA00022679"/>
    </source>
</evidence>
<dbReference type="Proteomes" id="UP000061432">
    <property type="component" value="Plasmid pMaq22A_2p"/>
</dbReference>
<dbReference type="InterPro" id="IPR015424">
    <property type="entry name" value="PyrdxlP-dep_Trfase"/>
</dbReference>
<evidence type="ECO:0000313" key="8">
    <source>
        <dbReference type="Proteomes" id="UP000061432"/>
    </source>
</evidence>
<feature type="compositionally biased region" description="Low complexity" evidence="5">
    <location>
        <begin position="161"/>
        <end position="174"/>
    </location>
</feature>
<keyword evidence="7" id="KW-0614">Plasmid</keyword>
<sequence length="774" mass="82226">MMGGSDADRCSARAQARRDAGRPDPARGRRLGRARSRGRRRARRGRGCRPSRRSLCQGRCRRVGEEANSWGVPAPPEGQSTATGRVRGLRPRPHPDDFPAFRREHRPGVVGTPGRQRLSRHCLRSGAGIGPRANPRADEPPHRASLRPAGNRALHAPLRPPGLGTRPGARPGRSAPDRDRRDRPLGAAGLARPAAADDRTRQPGPRGCQRASQSPFRDAEPRLPASRRGPFPADGRDRAGAHPGRARGRAPVGRYRPQRRGPPSQPAARPAAPPDHAADAGGPRSRLDRVRRHRLRPRPDRDLPVLAGSRGDRDDRRDRPLQPRPHSGPGAAHGERSVRGGPPAFRDRSGRRRRGGRPRPRHAAPRSDRLRRRPSRRCPQRRPQGPLGYARRRGAGGLVDRCGVRGMTPSPSLLVTPGPVATSPAGSAAMTADRSAAEPGMIAALRQMQTRIGALVRADAAYAVIPVPGSATQANEMVLRALPPPGATVLIVTNGAYGDWLASLCVAMGRGHRVLRSAPLEPIPPERVATVLEADTAISHVAFVHVETSSGLLNPLPEIAAICRRLGRGLIVDAVAAAGIVPLDVAHARPEAVVLSSNKGLQGPPGLAWVVTERAALERGRGFAASSSLDLFDQHQHVERTGTFRFTPPTQVLCGVAAALEELEAEGLSARSARYRENWEAAAAVLTAAGFPPLLRPPHATPIVVTVALPEDGPSPAGVTDAMAHRGYVLVPGRLAVPRTVRLGCIGALTPADTARAAEALAEVLGADPPTAAG</sequence>
<dbReference type="PANTHER" id="PTHR42778">
    <property type="entry name" value="2-AMINOETHYLPHOSPHONATE--PYRUVATE TRANSAMINASE"/>
    <property type="match status" value="1"/>
</dbReference>
<accession>A0A0C6G1L6</accession>
<feature type="compositionally biased region" description="Basic and acidic residues" evidence="5">
    <location>
        <begin position="175"/>
        <end position="184"/>
    </location>
</feature>
<evidence type="ECO:0000256" key="4">
    <source>
        <dbReference type="ARBA" id="ARBA00022898"/>
    </source>
</evidence>
<dbReference type="InterPro" id="IPR000192">
    <property type="entry name" value="Aminotrans_V_dom"/>
</dbReference>
<dbReference type="EMBL" id="AP014706">
    <property type="protein sequence ID" value="BAQ49820.1"/>
    <property type="molecule type" value="Genomic_DNA"/>
</dbReference>
<protein>
    <submittedName>
        <fullName evidence="7">Serine-pyruvate aminotransferase/archaeal aspartate aminotransferase</fullName>
    </submittedName>
</protein>
<keyword evidence="4" id="KW-0663">Pyridoxal phosphate</keyword>
<dbReference type="AlphaFoldDB" id="A0A0C6G1L6"/>
<name>A0A0C6G1L6_9HYPH</name>
<evidence type="ECO:0000313" key="7">
    <source>
        <dbReference type="EMBL" id="BAQ49820.1"/>
    </source>
</evidence>
<evidence type="ECO:0000259" key="6">
    <source>
        <dbReference type="Pfam" id="PF00266"/>
    </source>
</evidence>
<feature type="compositionally biased region" description="Low complexity" evidence="5">
    <location>
        <begin position="185"/>
        <end position="194"/>
    </location>
</feature>
<dbReference type="Gene3D" id="3.40.640.10">
    <property type="entry name" value="Type I PLP-dependent aspartate aminotransferase-like (Major domain)"/>
    <property type="match status" value="1"/>
</dbReference>
<dbReference type="InterPro" id="IPR015421">
    <property type="entry name" value="PyrdxlP-dep_Trfase_major"/>
</dbReference>
<dbReference type="PANTHER" id="PTHR42778:SF1">
    <property type="entry name" value="2-AMINOETHYLPHOSPHONATE--PYRUVATE TRANSAMINASE"/>
    <property type="match status" value="1"/>
</dbReference>
<proteinExistence type="predicted"/>
<feature type="compositionally biased region" description="Basic and acidic residues" evidence="5">
    <location>
        <begin position="93"/>
        <end position="102"/>
    </location>
</feature>
<feature type="domain" description="Aminotransferase class V" evidence="6">
    <location>
        <begin position="441"/>
        <end position="707"/>
    </location>
</feature>
<evidence type="ECO:0000256" key="1">
    <source>
        <dbReference type="ARBA" id="ARBA00001933"/>
    </source>
</evidence>
<gene>
    <name evidence="7" type="ORF">Maq22A_2p40060</name>
</gene>
<dbReference type="PATRIC" id="fig|270351.10.peg.6938"/>
<feature type="compositionally biased region" description="Basic and acidic residues" evidence="5">
    <location>
        <begin position="1"/>
        <end position="27"/>
    </location>
</feature>
<feature type="compositionally biased region" description="Basic residues" evidence="5">
    <location>
        <begin position="349"/>
        <end position="380"/>
    </location>
</feature>
<feature type="compositionally biased region" description="Basic and acidic residues" evidence="5">
    <location>
        <begin position="310"/>
        <end position="321"/>
    </location>
</feature>
<keyword evidence="7" id="KW-0670">Pyruvate</keyword>
<organism evidence="7 8">
    <name type="scientific">Methylobacterium aquaticum</name>
    <dbReference type="NCBI Taxonomy" id="270351"/>
    <lineage>
        <taxon>Bacteria</taxon>
        <taxon>Pseudomonadati</taxon>
        <taxon>Pseudomonadota</taxon>
        <taxon>Alphaproteobacteria</taxon>
        <taxon>Hyphomicrobiales</taxon>
        <taxon>Methylobacteriaceae</taxon>
        <taxon>Methylobacterium</taxon>
    </lineage>
</organism>
<dbReference type="Pfam" id="PF00266">
    <property type="entry name" value="Aminotran_5"/>
    <property type="match status" value="1"/>
</dbReference>
<dbReference type="Gene3D" id="3.90.1150.10">
    <property type="entry name" value="Aspartate Aminotransferase, domain 1"/>
    <property type="match status" value="1"/>
</dbReference>
<evidence type="ECO:0000256" key="2">
    <source>
        <dbReference type="ARBA" id="ARBA00022576"/>
    </source>
</evidence>
<reference evidence="7 8" key="1">
    <citation type="journal article" date="2015" name="Genome Announc.">
        <title>Complete Genome Sequence of Methylobacterium aquaticum Strain 22A, Isolated from Racomitrium japonicum Moss.</title>
        <authorList>
            <person name="Tani A."/>
            <person name="Ogura Y."/>
            <person name="Hayashi T."/>
            <person name="Kimbara K."/>
        </authorList>
    </citation>
    <scope>NUCLEOTIDE SEQUENCE [LARGE SCALE GENOMIC DNA]</scope>
    <source>
        <strain evidence="7 8">MA-22A</strain>
        <plasmid evidence="8">Plasmid pMaq22A_2p DNA</plasmid>
    </source>
</reference>
<feature type="region of interest" description="Disordered" evidence="5">
    <location>
        <begin position="1"/>
        <end position="394"/>
    </location>
</feature>